<name>A0A6A6BCS3_9PEZI</name>
<keyword evidence="4" id="KW-1185">Reference proteome</keyword>
<dbReference type="SMART" id="SM00460">
    <property type="entry name" value="TGc"/>
    <property type="match status" value="1"/>
</dbReference>
<dbReference type="InterPro" id="IPR052557">
    <property type="entry name" value="CAP/Cytokinesis_protein"/>
</dbReference>
<sequence>MADEPAVPSLKARIAALNLQPNAGVLPPSYGQAIGAKKRPPPPPSAPPPRLSYDARSESTNNPPLQDNGPTTARGIGNLPMEAENQRRILPPPTISRPNDAPALPARPPLPPRPASMQKSPALPPRRPSGQSIQRKESQESISTVASGRSTFSARSGGTSLSGVSESHGNRMKAPPFDPSTLPKLPPKKSRAEKDADLHSVRSKYLNKSNGSTSPQPPSLPARPALPNRPNTVSSAMTPRPRRSALEWGMNKDTEQSPPLPTRPGQTIVEEPPPLPMSSKPDLSALQASKPQPTAQKPCLKCRDFRAVDAHAARFPREAIPSHDLGWLAHQLTDPFPSLTDKARAIFSWLHHNIDYNTRDFFANNVKGSTPASTIATGLAVCEGYAALFSALASQVGLESVVIGGHGKGFGHATLSPGSPVPPFGCGHAWNAVRIDDGEWKLIDCCWGAGYIDGGSRSYTRAFKPAYFNMDNNEFGLKHFPENNRYFFRTDGRVITWEEYIMAPPGAEVYGFAEDQGIKQTSFQPNVREIRIYDPSPTAPPIIRFQFETVCPHYNPEALGKGKPYMYFLCVEGRDGRNKQFLPFETNGQFWWLDVQRMELGAPGQKIMIAAGTKWKDGGDGSGKGVTRQMYEMDKYGFRYYDGVCTWSLG</sequence>
<evidence type="ECO:0000259" key="2">
    <source>
        <dbReference type="SMART" id="SM00460"/>
    </source>
</evidence>
<feature type="compositionally biased region" description="Pro residues" evidence="1">
    <location>
        <begin position="105"/>
        <end position="114"/>
    </location>
</feature>
<feature type="compositionally biased region" description="Polar residues" evidence="1">
    <location>
        <begin position="140"/>
        <end position="167"/>
    </location>
</feature>
<proteinExistence type="predicted"/>
<feature type="compositionally biased region" description="Polar residues" evidence="1">
    <location>
        <begin position="58"/>
        <end position="71"/>
    </location>
</feature>
<dbReference type="AlphaFoldDB" id="A0A6A6BCS3"/>
<feature type="compositionally biased region" description="Pro residues" evidence="1">
    <location>
        <begin position="41"/>
        <end position="50"/>
    </location>
</feature>
<feature type="compositionally biased region" description="Polar residues" evidence="1">
    <location>
        <begin position="286"/>
        <end position="295"/>
    </location>
</feature>
<feature type="compositionally biased region" description="Basic and acidic residues" evidence="1">
    <location>
        <begin position="190"/>
        <end position="200"/>
    </location>
</feature>
<dbReference type="EMBL" id="ML995489">
    <property type="protein sequence ID" value="KAF2140687.1"/>
    <property type="molecule type" value="Genomic_DNA"/>
</dbReference>
<organism evidence="3 4">
    <name type="scientific">Aplosporella prunicola CBS 121167</name>
    <dbReference type="NCBI Taxonomy" id="1176127"/>
    <lineage>
        <taxon>Eukaryota</taxon>
        <taxon>Fungi</taxon>
        <taxon>Dikarya</taxon>
        <taxon>Ascomycota</taxon>
        <taxon>Pezizomycotina</taxon>
        <taxon>Dothideomycetes</taxon>
        <taxon>Dothideomycetes incertae sedis</taxon>
        <taxon>Botryosphaeriales</taxon>
        <taxon>Aplosporellaceae</taxon>
        <taxon>Aplosporella</taxon>
    </lineage>
</organism>
<dbReference type="GO" id="GO:0005737">
    <property type="term" value="C:cytoplasm"/>
    <property type="evidence" value="ECO:0007669"/>
    <property type="project" value="TreeGrafter"/>
</dbReference>
<dbReference type="Proteomes" id="UP000799438">
    <property type="component" value="Unassembled WGS sequence"/>
</dbReference>
<accession>A0A6A6BCS3</accession>
<dbReference type="Gene3D" id="3.10.620.30">
    <property type="match status" value="1"/>
</dbReference>
<reference evidence="3" key="1">
    <citation type="journal article" date="2020" name="Stud. Mycol.">
        <title>101 Dothideomycetes genomes: a test case for predicting lifestyles and emergence of pathogens.</title>
        <authorList>
            <person name="Haridas S."/>
            <person name="Albert R."/>
            <person name="Binder M."/>
            <person name="Bloem J."/>
            <person name="Labutti K."/>
            <person name="Salamov A."/>
            <person name="Andreopoulos B."/>
            <person name="Baker S."/>
            <person name="Barry K."/>
            <person name="Bills G."/>
            <person name="Bluhm B."/>
            <person name="Cannon C."/>
            <person name="Castanera R."/>
            <person name="Culley D."/>
            <person name="Daum C."/>
            <person name="Ezra D."/>
            <person name="Gonzalez J."/>
            <person name="Henrissat B."/>
            <person name="Kuo A."/>
            <person name="Liang C."/>
            <person name="Lipzen A."/>
            <person name="Lutzoni F."/>
            <person name="Magnuson J."/>
            <person name="Mondo S."/>
            <person name="Nolan M."/>
            <person name="Ohm R."/>
            <person name="Pangilinan J."/>
            <person name="Park H.-J."/>
            <person name="Ramirez L."/>
            <person name="Alfaro M."/>
            <person name="Sun H."/>
            <person name="Tritt A."/>
            <person name="Yoshinaga Y."/>
            <person name="Zwiers L.-H."/>
            <person name="Turgeon B."/>
            <person name="Goodwin S."/>
            <person name="Spatafora J."/>
            <person name="Crous P."/>
            <person name="Grigoriev I."/>
        </authorList>
    </citation>
    <scope>NUCLEOTIDE SEQUENCE</scope>
    <source>
        <strain evidence="3">CBS 121167</strain>
    </source>
</reference>
<evidence type="ECO:0000256" key="1">
    <source>
        <dbReference type="SAM" id="MobiDB-lite"/>
    </source>
</evidence>
<dbReference type="RefSeq" id="XP_033396400.1">
    <property type="nucleotide sequence ID" value="XM_033537074.1"/>
</dbReference>
<feature type="domain" description="Transglutaminase-like" evidence="2">
    <location>
        <begin position="374"/>
        <end position="447"/>
    </location>
</feature>
<evidence type="ECO:0000313" key="3">
    <source>
        <dbReference type="EMBL" id="KAF2140687.1"/>
    </source>
</evidence>
<gene>
    <name evidence="3" type="ORF">K452DRAFT_230065</name>
</gene>
<dbReference type="InterPro" id="IPR002931">
    <property type="entry name" value="Transglutaminase-like"/>
</dbReference>
<evidence type="ECO:0000313" key="4">
    <source>
        <dbReference type="Proteomes" id="UP000799438"/>
    </source>
</evidence>
<dbReference type="InterPro" id="IPR038765">
    <property type="entry name" value="Papain-like_cys_pep_sf"/>
</dbReference>
<dbReference type="GeneID" id="54294570"/>
<dbReference type="PANTHER" id="PTHR46333:SF5">
    <property type="entry name" value="TRANSGLUTAMINASE-LIKE DOMAIN-CONTAINING PROTEIN"/>
    <property type="match status" value="1"/>
</dbReference>
<dbReference type="PANTHER" id="PTHR46333">
    <property type="entry name" value="CYTOKINESIS PROTEIN 3"/>
    <property type="match status" value="1"/>
</dbReference>
<protein>
    <recommendedName>
        <fullName evidence="2">Transglutaminase-like domain-containing protein</fullName>
    </recommendedName>
</protein>
<dbReference type="Pfam" id="PF01841">
    <property type="entry name" value="Transglut_core"/>
    <property type="match status" value="1"/>
</dbReference>
<feature type="region of interest" description="Disordered" evidence="1">
    <location>
        <begin position="21"/>
        <end position="297"/>
    </location>
</feature>
<dbReference type="OrthoDB" id="6129702at2759"/>
<dbReference type="SUPFAM" id="SSF54001">
    <property type="entry name" value="Cysteine proteinases"/>
    <property type="match status" value="1"/>
</dbReference>